<sequence>MMDNDSSFYEKHTNSYGSLKTQKNVSRNFEVFPAFLPLIQNVVNSKAFAGVKHKKISLVGCSSSKHNNESDRFRLSIPYADQMLSWMVLFDQSHPELGPDFEFDDKTFLCNPDLEELENNVPSLVNWNPSDPDCLVKVIMEFVIYYRKYQVEKLQIHERLAFEYNTLLQDTAVCEEDVEVVLIPDTIEPTEARFFIRMALDFSRLPRRNSNNTEHDGIMLQVTYSNATWSRTVPILYLSAGLEDVLGNSNSLHLPPLTAIKNLSKYVPEVKKLISDKINSVIENFEKKRGFISMALLMYGGSIVEYDSNDFSFISLLSKHNDFFFFLHIKLSNKFPSDPPKYTLQSCYQVNTFNELPRHAVHNVPYSPRWDPHRMLTEAFNYIIKNEVEQLRGQFSRRKW</sequence>
<dbReference type="PANTHER" id="PTHR15189:SF7">
    <property type="entry name" value="BRISC AND BRCA1-A COMPLEX MEMBER 2"/>
    <property type="match status" value="1"/>
</dbReference>
<evidence type="ECO:0000256" key="6">
    <source>
        <dbReference type="ARBA" id="ARBA00022737"/>
    </source>
</evidence>
<comment type="similarity">
    <text evidence="14 15">Belongs to the BABAM2 family.</text>
</comment>
<dbReference type="OrthoDB" id="538811at2759"/>
<dbReference type="GO" id="GO:0031593">
    <property type="term" value="F:polyubiquitin modification-dependent protein binding"/>
    <property type="evidence" value="ECO:0007669"/>
    <property type="project" value="UniProtKB-UniRule"/>
</dbReference>
<keyword evidence="3 15" id="KW-0963">Cytoplasm</keyword>
<dbReference type="GO" id="GO:0006302">
    <property type="term" value="P:double-strand break repair"/>
    <property type="evidence" value="ECO:0007669"/>
    <property type="project" value="UniProtKB-UniRule"/>
</dbReference>
<evidence type="ECO:0000256" key="11">
    <source>
        <dbReference type="ARBA" id="ARBA00023204"/>
    </source>
</evidence>
<dbReference type="AlphaFoldDB" id="A0A8J2E514"/>
<evidence type="ECO:0000256" key="2">
    <source>
        <dbReference type="ARBA" id="ARBA00019438"/>
    </source>
</evidence>
<evidence type="ECO:0000256" key="4">
    <source>
        <dbReference type="ARBA" id="ARBA00022618"/>
    </source>
</evidence>
<keyword evidence="10 15" id="KW-0156">Chromatin regulator</keyword>
<evidence type="ECO:0000313" key="16">
    <source>
        <dbReference type="EMBL" id="CAG5073575.1"/>
    </source>
</evidence>
<reference evidence="16" key="1">
    <citation type="submission" date="2021-04" db="EMBL/GenBank/DDBJ databases">
        <authorList>
            <person name="Chebbi M.A.C M."/>
        </authorList>
    </citation>
    <scope>NUCLEOTIDE SEQUENCE</scope>
</reference>
<evidence type="ECO:0000256" key="5">
    <source>
        <dbReference type="ARBA" id="ARBA00022703"/>
    </source>
</evidence>
<evidence type="ECO:0000256" key="13">
    <source>
        <dbReference type="ARBA" id="ARBA00023306"/>
    </source>
</evidence>
<evidence type="ECO:0000256" key="10">
    <source>
        <dbReference type="ARBA" id="ARBA00022853"/>
    </source>
</evidence>
<evidence type="ECO:0000256" key="3">
    <source>
        <dbReference type="ARBA" id="ARBA00022490"/>
    </source>
</evidence>
<dbReference type="GO" id="GO:0051301">
    <property type="term" value="P:cell division"/>
    <property type="evidence" value="ECO:0007669"/>
    <property type="project" value="UniProtKB-UniRule"/>
</dbReference>
<evidence type="ECO:0000313" key="17">
    <source>
        <dbReference type="Proteomes" id="UP000786811"/>
    </source>
</evidence>
<keyword evidence="5 15" id="KW-0053">Apoptosis</keyword>
<name>A0A8J2E514_COTCN</name>
<dbReference type="GO" id="GO:0006915">
    <property type="term" value="P:apoptotic process"/>
    <property type="evidence" value="ECO:0007669"/>
    <property type="project" value="UniProtKB-UniRule"/>
</dbReference>
<dbReference type="Proteomes" id="UP000786811">
    <property type="component" value="Unassembled WGS sequence"/>
</dbReference>
<evidence type="ECO:0000256" key="15">
    <source>
        <dbReference type="RuleBase" id="RU368019"/>
    </source>
</evidence>
<organism evidence="16 17">
    <name type="scientific">Cotesia congregata</name>
    <name type="common">Parasitoid wasp</name>
    <name type="synonym">Apanteles congregatus</name>
    <dbReference type="NCBI Taxonomy" id="51543"/>
    <lineage>
        <taxon>Eukaryota</taxon>
        <taxon>Metazoa</taxon>
        <taxon>Ecdysozoa</taxon>
        <taxon>Arthropoda</taxon>
        <taxon>Hexapoda</taxon>
        <taxon>Insecta</taxon>
        <taxon>Pterygota</taxon>
        <taxon>Neoptera</taxon>
        <taxon>Endopterygota</taxon>
        <taxon>Hymenoptera</taxon>
        <taxon>Apocrita</taxon>
        <taxon>Ichneumonoidea</taxon>
        <taxon>Braconidae</taxon>
        <taxon>Microgastrinae</taxon>
        <taxon>Cotesia</taxon>
    </lineage>
</organism>
<evidence type="ECO:0000256" key="9">
    <source>
        <dbReference type="ARBA" id="ARBA00022786"/>
    </source>
</evidence>
<dbReference type="GO" id="GO:0010212">
    <property type="term" value="P:response to ionizing radiation"/>
    <property type="evidence" value="ECO:0007669"/>
    <property type="project" value="UniProtKB-UniRule"/>
</dbReference>
<keyword evidence="13 15" id="KW-0131">Cell cycle</keyword>
<keyword evidence="7 15" id="KW-0227">DNA damage</keyword>
<dbReference type="PANTHER" id="PTHR15189">
    <property type="entry name" value="BRISC AND BRCA1-A COMPLEX MEMBER 2"/>
    <property type="match status" value="1"/>
</dbReference>
<evidence type="ECO:0000256" key="7">
    <source>
        <dbReference type="ARBA" id="ARBA00022763"/>
    </source>
</evidence>
<keyword evidence="12 15" id="KW-0539">Nucleus</keyword>
<gene>
    <name evidence="16" type="ORF">HICCMSTLAB_LOCUS504</name>
</gene>
<dbReference type="GO" id="GO:0006325">
    <property type="term" value="P:chromatin organization"/>
    <property type="evidence" value="ECO:0007669"/>
    <property type="project" value="UniProtKB-UniRule"/>
</dbReference>
<comment type="caution">
    <text evidence="16">The sequence shown here is derived from an EMBL/GenBank/DDBJ whole genome shotgun (WGS) entry which is preliminary data.</text>
</comment>
<dbReference type="GO" id="GO:0070552">
    <property type="term" value="C:BRISC complex"/>
    <property type="evidence" value="ECO:0007669"/>
    <property type="project" value="UniProtKB-UniRule"/>
</dbReference>
<comment type="domain">
    <text evidence="15">Contains 2 ubiquitin-conjugating enzyme family-like (UEV-like) regions. These regions lack the critical Cys residues required for ubiquitination but retain the ability to bind ubiquitin.</text>
</comment>
<keyword evidence="4 15" id="KW-0132">Cell division</keyword>
<evidence type="ECO:0000256" key="14">
    <source>
        <dbReference type="ARBA" id="ARBA00025766"/>
    </source>
</evidence>
<dbReference type="InterPro" id="IPR010358">
    <property type="entry name" value="BRE"/>
</dbReference>
<dbReference type="CDD" id="cd23665">
    <property type="entry name" value="BRE-like_insects"/>
    <property type="match status" value="1"/>
</dbReference>
<dbReference type="GO" id="GO:0045739">
    <property type="term" value="P:positive regulation of DNA repair"/>
    <property type="evidence" value="ECO:0007669"/>
    <property type="project" value="UniProtKB-UniRule"/>
</dbReference>
<comment type="subunit">
    <text evidence="15">Component of the ARISC complex. Component of the BRCA1-A complex. Component of the BRISC complex. Binds polyubiquitin.</text>
</comment>
<evidence type="ECO:0000256" key="12">
    <source>
        <dbReference type="ARBA" id="ARBA00023242"/>
    </source>
</evidence>
<dbReference type="GO" id="GO:0007095">
    <property type="term" value="P:mitotic G2 DNA damage checkpoint signaling"/>
    <property type="evidence" value="ECO:0007669"/>
    <property type="project" value="UniProtKB-UniRule"/>
</dbReference>
<comment type="subcellular location">
    <subcellularLocation>
        <location evidence="15">Cytoplasm</location>
    </subcellularLocation>
    <subcellularLocation>
        <location evidence="1 15">Nucleus</location>
    </subcellularLocation>
    <text evidence="15">Localizes at sites of DNA damage at double-strand breaks (DSBs).</text>
</comment>
<keyword evidence="8 15" id="KW-0498">Mitosis</keyword>
<keyword evidence="11 15" id="KW-0234">DNA repair</keyword>
<dbReference type="EMBL" id="CAJNRD030001114">
    <property type="protein sequence ID" value="CAG5073575.1"/>
    <property type="molecule type" value="Genomic_DNA"/>
</dbReference>
<proteinExistence type="inferred from homology"/>
<evidence type="ECO:0000256" key="1">
    <source>
        <dbReference type="ARBA" id="ARBA00004123"/>
    </source>
</evidence>
<dbReference type="GO" id="GO:0005737">
    <property type="term" value="C:cytoplasm"/>
    <property type="evidence" value="ECO:0007669"/>
    <property type="project" value="UniProtKB-SubCell"/>
</dbReference>
<comment type="function">
    <text evidence="15">May play a role in homeostasis or cellular differentiation in cells of neural, epithelial and germline origins. May also act as a death receptor-associated anti-apoptotic protein, which inhibits the mitochondrial apoptotic pathway.</text>
</comment>
<dbReference type="GO" id="GO:0070531">
    <property type="term" value="C:BRCA1-A complex"/>
    <property type="evidence" value="ECO:0007669"/>
    <property type="project" value="UniProtKB-UniRule"/>
</dbReference>
<keyword evidence="9 15" id="KW-0833">Ubl conjugation pathway</keyword>
<keyword evidence="17" id="KW-1185">Reference proteome</keyword>
<evidence type="ECO:0000256" key="8">
    <source>
        <dbReference type="ARBA" id="ARBA00022776"/>
    </source>
</evidence>
<dbReference type="Pfam" id="PF06113">
    <property type="entry name" value="BRE"/>
    <property type="match status" value="1"/>
</dbReference>
<protein>
    <recommendedName>
        <fullName evidence="2 15">BRISC and BRCA1-A complex member 2</fullName>
    </recommendedName>
</protein>
<keyword evidence="6" id="KW-0677">Repeat</keyword>
<accession>A0A8J2E514</accession>